<dbReference type="RefSeq" id="WP_011388479.1">
    <property type="nucleotide sequence ID" value="NC_007643.1"/>
</dbReference>
<dbReference type="PATRIC" id="fig|269796.9.peg.773"/>
<dbReference type="Proteomes" id="UP000001929">
    <property type="component" value="Chromosome"/>
</dbReference>
<dbReference type="SUPFAM" id="SSF51182">
    <property type="entry name" value="RmlC-like cupins"/>
    <property type="match status" value="1"/>
</dbReference>
<protein>
    <submittedName>
        <fullName evidence="2">Anti-Sigm factor, ChrR</fullName>
    </submittedName>
</protein>
<dbReference type="STRING" id="269796.Rru_A0721"/>
<dbReference type="KEGG" id="rru:Rru_A0721"/>
<reference evidence="2 3" key="1">
    <citation type="journal article" date="2011" name="Stand. Genomic Sci.">
        <title>Complete genome sequence of Rhodospirillum rubrum type strain (S1).</title>
        <authorList>
            <person name="Munk A.C."/>
            <person name="Copeland A."/>
            <person name="Lucas S."/>
            <person name="Lapidus A."/>
            <person name="Del Rio T.G."/>
            <person name="Barry K."/>
            <person name="Detter J.C."/>
            <person name="Hammon N."/>
            <person name="Israni S."/>
            <person name="Pitluck S."/>
            <person name="Brettin T."/>
            <person name="Bruce D."/>
            <person name="Han C."/>
            <person name="Tapia R."/>
            <person name="Gilna P."/>
            <person name="Schmutz J."/>
            <person name="Larimer F."/>
            <person name="Land M."/>
            <person name="Kyrpides N.C."/>
            <person name="Mavromatis K."/>
            <person name="Richardson P."/>
            <person name="Rohde M."/>
            <person name="Goker M."/>
            <person name="Klenk H.P."/>
            <person name="Zhang Y."/>
            <person name="Roberts G.P."/>
            <person name="Reslewic S."/>
            <person name="Schwartz D.C."/>
        </authorList>
    </citation>
    <scope>NUCLEOTIDE SEQUENCE [LARGE SCALE GENOMIC DNA]</scope>
    <source>
        <strain evidence="3">ATCC 11170 / ATH 1.1.1 / DSM 467 / LMG 4362 / NCIMB 8255 / S1</strain>
    </source>
</reference>
<dbReference type="InterPro" id="IPR014710">
    <property type="entry name" value="RmlC-like_jellyroll"/>
</dbReference>
<evidence type="ECO:0000313" key="2">
    <source>
        <dbReference type="EMBL" id="ABC21525.1"/>
    </source>
</evidence>
<dbReference type="AlphaFoldDB" id="Q2RWH0"/>
<keyword evidence="3" id="KW-1185">Reference proteome</keyword>
<dbReference type="Gene3D" id="1.10.10.1320">
    <property type="entry name" value="Anti-sigma factor, zinc-finger domain"/>
    <property type="match status" value="1"/>
</dbReference>
<evidence type="ECO:0000313" key="3">
    <source>
        <dbReference type="Proteomes" id="UP000001929"/>
    </source>
</evidence>
<dbReference type="InterPro" id="IPR011051">
    <property type="entry name" value="RmlC_Cupin_sf"/>
</dbReference>
<dbReference type="NCBIfam" id="TIGR02451">
    <property type="entry name" value="anti_sig_ChrR"/>
    <property type="match status" value="1"/>
</dbReference>
<dbReference type="InterPro" id="IPR041916">
    <property type="entry name" value="Anti_sigma_zinc_sf"/>
</dbReference>
<dbReference type="InterPro" id="IPR025979">
    <property type="entry name" value="ChrR-like_cupin_dom"/>
</dbReference>
<dbReference type="CDD" id="cd20301">
    <property type="entry name" value="cupin_ChrR"/>
    <property type="match status" value="1"/>
</dbReference>
<dbReference type="Gene3D" id="2.60.120.10">
    <property type="entry name" value="Jelly Rolls"/>
    <property type="match status" value="1"/>
</dbReference>
<dbReference type="PhylomeDB" id="Q2RWH0"/>
<name>Q2RWH0_RHORT</name>
<evidence type="ECO:0000259" key="1">
    <source>
        <dbReference type="Pfam" id="PF12973"/>
    </source>
</evidence>
<dbReference type="InterPro" id="IPR012807">
    <property type="entry name" value="Anti-sigma_ChrR"/>
</dbReference>
<organism evidence="2 3">
    <name type="scientific">Rhodospirillum rubrum (strain ATCC 11170 / ATH 1.1.1 / DSM 467 / LMG 4362 / NCIMB 8255 / S1)</name>
    <dbReference type="NCBI Taxonomy" id="269796"/>
    <lineage>
        <taxon>Bacteria</taxon>
        <taxon>Pseudomonadati</taxon>
        <taxon>Pseudomonadota</taxon>
        <taxon>Alphaproteobacteria</taxon>
        <taxon>Rhodospirillales</taxon>
        <taxon>Rhodospirillaceae</taxon>
        <taxon>Rhodospirillum</taxon>
    </lineage>
</organism>
<feature type="domain" description="ChrR-like cupin" evidence="1">
    <location>
        <begin position="113"/>
        <end position="204"/>
    </location>
</feature>
<dbReference type="eggNOG" id="COG3806">
    <property type="taxonomic scope" value="Bacteria"/>
</dbReference>
<dbReference type="Pfam" id="PF12973">
    <property type="entry name" value="Cupin_7"/>
    <property type="match status" value="1"/>
</dbReference>
<accession>Q2RWH0</accession>
<sequence length="224" mass="23523">MTLSHHPSESLLAAYAAGVLGEGASLIVAAHLTLCPHCRGAVDHLEALGGALLEEMAPLALAEGALDAVLARLDTPAAPSPTRATASRLPPPMGEAALLPAPLRRHLADPSAATLPWRAIAPGIRQIALLPRTAGGGNAHLLKIAPKTALPRHGHHGQEYTLVLAGAFQDRSERFARGDVAEVEADRVHQPITDGQDCLCLVVTEGPLRYMGMIPRLMQPFTGF</sequence>
<dbReference type="EMBL" id="CP000230">
    <property type="protein sequence ID" value="ABC21525.1"/>
    <property type="molecule type" value="Genomic_DNA"/>
</dbReference>
<dbReference type="HOGENOM" id="CLU_090912_0_0_5"/>
<proteinExistence type="predicted"/>
<dbReference type="EnsemblBacteria" id="ABC21525">
    <property type="protein sequence ID" value="ABC21525"/>
    <property type="gene ID" value="Rru_A0721"/>
</dbReference>
<gene>
    <name evidence="2" type="ordered locus">Rru_A0721</name>
</gene>